<feature type="compositionally biased region" description="Basic and acidic residues" evidence="1">
    <location>
        <begin position="190"/>
        <end position="202"/>
    </location>
</feature>
<organism evidence="3 4">
    <name type="scientific">Brevundimonas pondensis</name>
    <dbReference type="NCBI Taxonomy" id="2774189"/>
    <lineage>
        <taxon>Bacteria</taxon>
        <taxon>Pseudomonadati</taxon>
        <taxon>Pseudomonadota</taxon>
        <taxon>Alphaproteobacteria</taxon>
        <taxon>Caulobacterales</taxon>
        <taxon>Caulobacteraceae</taxon>
        <taxon>Brevundimonas</taxon>
    </lineage>
</organism>
<keyword evidence="4" id="KW-1185">Reference proteome</keyword>
<feature type="domain" description="DUF7168" evidence="2">
    <location>
        <begin position="76"/>
        <end position="188"/>
    </location>
</feature>
<dbReference type="InterPro" id="IPR055592">
    <property type="entry name" value="DUF7168"/>
</dbReference>
<evidence type="ECO:0000256" key="1">
    <source>
        <dbReference type="SAM" id="MobiDB-lite"/>
    </source>
</evidence>
<sequence length="233" mass="25841">MTQGTDREKAAARIRALRAKTVENGCTEAEALAAAEKLAQLLEDYNMTMDEADLRASPFAEQTHVGAGSVGLKLWKVAVAIARLTNTEQWREREDVNRLTFLGLSHEVEIATYLLALCERAMNTEAARHMHGTARWTYGRRVGRLMPFLDGMADRLQRRILSMIPPRPAGTGLIVLHKALVTEELARRGHELEDGGRPRRPIDGASYRAGQAAAERVALNPGLRREQPQGALR</sequence>
<dbReference type="Pfam" id="PF23771">
    <property type="entry name" value="DUF7168"/>
    <property type="match status" value="1"/>
</dbReference>
<evidence type="ECO:0000313" key="4">
    <source>
        <dbReference type="Proteomes" id="UP000663942"/>
    </source>
</evidence>
<evidence type="ECO:0000313" key="3">
    <source>
        <dbReference type="EMBL" id="QTC88157.1"/>
    </source>
</evidence>
<reference evidence="3 4" key="1">
    <citation type="submission" date="2020-09" db="EMBL/GenBank/DDBJ databases">
        <title>Brevundimonas sp. LVF1 isolated from an oligotrophic pond in Goettingen, Germany.</title>
        <authorList>
            <person name="Friedrich I."/>
            <person name="Klassen A."/>
            <person name="Neubauer H."/>
            <person name="Schneider D."/>
            <person name="Hertel R."/>
            <person name="Daniel R."/>
        </authorList>
    </citation>
    <scope>NUCLEOTIDE SEQUENCE [LARGE SCALE GENOMIC DNA]</scope>
    <source>
        <strain evidence="3 4">LVF1</strain>
    </source>
</reference>
<evidence type="ECO:0000259" key="2">
    <source>
        <dbReference type="Pfam" id="PF23771"/>
    </source>
</evidence>
<feature type="region of interest" description="Disordered" evidence="1">
    <location>
        <begin position="190"/>
        <end position="209"/>
    </location>
</feature>
<name>A0ABX7SMX3_9CAUL</name>
<accession>A0ABX7SMX3</accession>
<dbReference type="Proteomes" id="UP000663942">
    <property type="component" value="Chromosome"/>
</dbReference>
<dbReference type="RefSeq" id="WP_207825163.1">
    <property type="nucleotide sequence ID" value="NZ_CP062006.1"/>
</dbReference>
<proteinExistence type="predicted"/>
<protein>
    <submittedName>
        <fullName evidence="3">DUF2786 domain-containing protein</fullName>
    </submittedName>
</protein>
<dbReference type="EMBL" id="CP062006">
    <property type="protein sequence ID" value="QTC88157.1"/>
    <property type="molecule type" value="Genomic_DNA"/>
</dbReference>
<gene>
    <name evidence="3" type="ORF">IFE19_01755</name>
</gene>